<organism evidence="9 10">
    <name type="scientific">Coccomyxa subellipsoidea (strain C-169)</name>
    <name type="common">Green microalga</name>
    <dbReference type="NCBI Taxonomy" id="574566"/>
    <lineage>
        <taxon>Eukaryota</taxon>
        <taxon>Viridiplantae</taxon>
        <taxon>Chlorophyta</taxon>
        <taxon>core chlorophytes</taxon>
        <taxon>Trebouxiophyceae</taxon>
        <taxon>Trebouxiophyceae incertae sedis</taxon>
        <taxon>Coccomyxaceae</taxon>
        <taxon>Coccomyxa</taxon>
        <taxon>Coccomyxa subellipsoidea</taxon>
    </lineage>
</organism>
<evidence type="ECO:0000256" key="5">
    <source>
        <dbReference type="ARBA" id="ARBA00023306"/>
    </source>
</evidence>
<dbReference type="EMBL" id="AGSI01000004">
    <property type="protein sequence ID" value="EIE25305.1"/>
    <property type="molecule type" value="Genomic_DNA"/>
</dbReference>
<dbReference type="Pfam" id="PF12894">
    <property type="entry name" value="ANAPC4_WD40"/>
    <property type="match status" value="1"/>
</dbReference>
<keyword evidence="5" id="KW-0131">Cell cycle</keyword>
<evidence type="ECO:0000256" key="4">
    <source>
        <dbReference type="ARBA" id="ARBA00022786"/>
    </source>
</evidence>
<dbReference type="InterPro" id="IPR015943">
    <property type="entry name" value="WD40/YVTN_repeat-like_dom_sf"/>
</dbReference>
<evidence type="ECO:0000259" key="8">
    <source>
        <dbReference type="Pfam" id="PF12896"/>
    </source>
</evidence>
<evidence type="ECO:0000313" key="10">
    <source>
        <dbReference type="Proteomes" id="UP000007264"/>
    </source>
</evidence>
<dbReference type="PANTHER" id="PTHR13260:SF0">
    <property type="entry name" value="ANAPHASE-PROMOTING COMPLEX SUBUNIT 4"/>
    <property type="match status" value="1"/>
</dbReference>
<dbReference type="GO" id="GO:0070979">
    <property type="term" value="P:protein K11-linked ubiquitination"/>
    <property type="evidence" value="ECO:0007669"/>
    <property type="project" value="TreeGrafter"/>
</dbReference>
<reference evidence="9 10" key="1">
    <citation type="journal article" date="2012" name="Genome Biol.">
        <title>The genome of the polar eukaryotic microalga coccomyxa subellipsoidea reveals traits of cold adaptation.</title>
        <authorList>
            <person name="Blanc G."/>
            <person name="Agarkova I."/>
            <person name="Grimwood J."/>
            <person name="Kuo A."/>
            <person name="Brueggeman A."/>
            <person name="Dunigan D."/>
            <person name="Gurnon J."/>
            <person name="Ladunga I."/>
            <person name="Lindquist E."/>
            <person name="Lucas S."/>
            <person name="Pangilinan J."/>
            <person name="Proschold T."/>
            <person name="Salamov A."/>
            <person name="Schmutz J."/>
            <person name="Weeks D."/>
            <person name="Yamada T."/>
            <person name="Claverie J.M."/>
            <person name="Grigoriev I."/>
            <person name="Van Etten J."/>
            <person name="Lomsadze A."/>
            <person name="Borodovsky M."/>
        </authorList>
    </citation>
    <scope>NUCLEOTIDE SEQUENCE [LARGE SCALE GENOMIC DNA]</scope>
    <source>
        <strain evidence="9 10">C-169</strain>
    </source>
</reference>
<dbReference type="Pfam" id="PF12896">
    <property type="entry name" value="ANAPC4"/>
    <property type="match status" value="1"/>
</dbReference>
<feature type="compositionally biased region" description="Acidic residues" evidence="6">
    <location>
        <begin position="668"/>
        <end position="679"/>
    </location>
</feature>
<dbReference type="InterPro" id="IPR024789">
    <property type="entry name" value="APC4"/>
</dbReference>
<proteinExistence type="predicted"/>
<comment type="caution">
    <text evidence="9">The sequence shown here is derived from an EMBL/GenBank/DDBJ whole genome shotgun (WGS) entry which is preliminary data.</text>
</comment>
<dbReference type="Proteomes" id="UP000007264">
    <property type="component" value="Unassembled WGS sequence"/>
</dbReference>
<dbReference type="OrthoDB" id="2110451at2759"/>
<evidence type="ECO:0000313" key="9">
    <source>
        <dbReference type="EMBL" id="EIE25305.1"/>
    </source>
</evidence>
<protein>
    <recommendedName>
        <fullName evidence="1">Anaphase-promoting complex subunit 4</fullName>
    </recommendedName>
</protein>
<dbReference type="Gene3D" id="2.130.10.10">
    <property type="entry name" value="YVTN repeat-like/Quinoprotein amine dehydrogenase"/>
    <property type="match status" value="1"/>
</dbReference>
<evidence type="ECO:0000256" key="3">
    <source>
        <dbReference type="ARBA" id="ARBA00022776"/>
    </source>
</evidence>
<feature type="domain" description="Anaphase-promoting complex subunit 4-like WD40" evidence="7">
    <location>
        <begin position="19"/>
        <end position="104"/>
    </location>
</feature>
<accession>I0Z3T6</accession>
<dbReference type="GO" id="GO:0034399">
    <property type="term" value="C:nuclear periphery"/>
    <property type="evidence" value="ECO:0007669"/>
    <property type="project" value="TreeGrafter"/>
</dbReference>
<dbReference type="InterPro" id="IPR024977">
    <property type="entry name" value="Apc4-like_WD40_dom"/>
</dbReference>
<feature type="region of interest" description="Disordered" evidence="6">
    <location>
        <begin position="124"/>
        <end position="149"/>
    </location>
</feature>
<dbReference type="GO" id="GO:0031145">
    <property type="term" value="P:anaphase-promoting complex-dependent catabolic process"/>
    <property type="evidence" value="ECO:0007669"/>
    <property type="project" value="InterPro"/>
</dbReference>
<keyword evidence="10" id="KW-1185">Reference proteome</keyword>
<feature type="domain" description="Anaphase-promoting complex subunit 4 long" evidence="8">
    <location>
        <begin position="209"/>
        <end position="395"/>
    </location>
</feature>
<keyword evidence="3" id="KW-0498">Mitosis</keyword>
<gene>
    <name evidence="9" type="ORF">COCSUDRAFT_46664</name>
</gene>
<dbReference type="GO" id="GO:0051301">
    <property type="term" value="P:cell division"/>
    <property type="evidence" value="ECO:0007669"/>
    <property type="project" value="UniProtKB-KW"/>
</dbReference>
<dbReference type="PANTHER" id="PTHR13260">
    <property type="entry name" value="ANAPHASE PROMOTING COMPLEX SUBUNIT 4 APC4"/>
    <property type="match status" value="1"/>
</dbReference>
<evidence type="ECO:0000256" key="6">
    <source>
        <dbReference type="SAM" id="MobiDB-lite"/>
    </source>
</evidence>
<dbReference type="AlphaFoldDB" id="I0Z3T6"/>
<evidence type="ECO:0000256" key="2">
    <source>
        <dbReference type="ARBA" id="ARBA00022618"/>
    </source>
</evidence>
<evidence type="ECO:0000256" key="1">
    <source>
        <dbReference type="ARBA" id="ARBA00016067"/>
    </source>
</evidence>
<dbReference type="RefSeq" id="XP_005649849.1">
    <property type="nucleotide sequence ID" value="XM_005649792.1"/>
</dbReference>
<dbReference type="GeneID" id="17043307"/>
<keyword evidence="4" id="KW-0833">Ubl conjugation pathway</keyword>
<name>I0Z3T6_COCSC</name>
<dbReference type="STRING" id="574566.I0Z3T6"/>
<keyword evidence="2" id="KW-0132">Cell division</keyword>
<dbReference type="SUPFAM" id="SSF69322">
    <property type="entry name" value="Tricorn protease domain 2"/>
    <property type="match status" value="1"/>
</dbReference>
<evidence type="ECO:0000259" key="7">
    <source>
        <dbReference type="Pfam" id="PF12894"/>
    </source>
</evidence>
<feature type="region of interest" description="Disordered" evidence="6">
    <location>
        <begin position="668"/>
        <end position="689"/>
    </location>
</feature>
<dbReference type="GO" id="GO:0005680">
    <property type="term" value="C:anaphase-promoting complex"/>
    <property type="evidence" value="ECO:0007669"/>
    <property type="project" value="InterPro"/>
</dbReference>
<dbReference type="eggNOG" id="KOG4640">
    <property type="taxonomic scope" value="Eukaryota"/>
</dbReference>
<dbReference type="InterPro" id="IPR024790">
    <property type="entry name" value="APC4_long_dom"/>
</dbReference>
<sequence length="689" mass="72316">MAFTQLLDRGLASDVVLASWCPTMDLLALVMSDSQLSVNRLNKQRLWALAPDSKITAITWQPDGKILAIAMQRGGIWLLDVENGEARVKDWEQEPPVVHLSWTEEDGAAARPARTPLVAAGSEPRCCHSAHAGPADRAQGAFSQEGHPPDLPDMPSRLSMLCAADESAAVRLLAFGSFSLGCAALPGTDPNRATVQQQPAPRILHAEMTRDLSRLCTISVQKASGCSDAVAAAQKEWQGAMALVDAKMEEFRGLLVSYGRECSPEDQLLAALAAGALTPAMQHFLTAILGEANLKRLARAVDGAVASVARMLVDQVQCSLEAVALQLGDALGLARCSPWMAPLTLQESAVAEAAAAAHALVLRSDALRRAVVGVGAHYRTLFAWLLTLCRHVNDDALPAGPSGAAYRADPHALAAFIRGPFRRDAIGPQLSCEGPEAVPPLQAGERPGMRALLGLFGCAAAEGTSLRHGLGALTQQCRGVLECAQHSLAPSMQPLLSVCLATLPQPSHRLAFTLPQGGRSVARMCFLSEPGGGGPAQSLLFIDICMGNSEEPSPLQVVPTVAEVEGLGHIADIAFYKENHLAVLAGSGDDMEEAHFVLLPIDAMQHAENQPGSDSAQAGKEAGRVRLGVEALAKRGLGHAQAAAPLAVSGPRGVACAPVGLQRIVLLDLEEEEDDEAEGSEGGQSKAGE</sequence>
<dbReference type="KEGG" id="csl:COCSUDRAFT_46664"/>